<gene>
    <name evidence="3" type="ORF">SAMN05216283_104209</name>
</gene>
<dbReference type="Pfam" id="PF20469">
    <property type="entry name" value="OLD-like_TOPRIM"/>
    <property type="match status" value="1"/>
</dbReference>
<feature type="domain" description="Endonuclease GajA/Old nuclease/RecF-like AAA" evidence="1">
    <location>
        <begin position="1"/>
        <end position="360"/>
    </location>
</feature>
<dbReference type="EMBL" id="FONW01000004">
    <property type="protein sequence ID" value="SFF32013.1"/>
    <property type="molecule type" value="Genomic_DNA"/>
</dbReference>
<reference evidence="3 4" key="1">
    <citation type="submission" date="2016-10" db="EMBL/GenBank/DDBJ databases">
        <authorList>
            <person name="de Groot N.N."/>
        </authorList>
    </citation>
    <scope>NUCLEOTIDE SEQUENCE [LARGE SCALE GENOMIC DNA]</scope>
    <source>
        <strain evidence="3 4">CGMCC 1.9156</strain>
    </source>
</reference>
<dbReference type="STRING" id="655355.SAMN05216283_104209"/>
<proteinExistence type="predicted"/>
<dbReference type="PANTHER" id="PTHR43581">
    <property type="entry name" value="ATP/GTP PHOSPHATASE"/>
    <property type="match status" value="1"/>
</dbReference>
<dbReference type="RefSeq" id="WP_093919882.1">
    <property type="nucleotide sequence ID" value="NZ_FONW01000004.1"/>
</dbReference>
<dbReference type="AlphaFoldDB" id="A0A1I2HRH9"/>
<evidence type="ECO:0000259" key="1">
    <source>
        <dbReference type="Pfam" id="PF13175"/>
    </source>
</evidence>
<organism evidence="3 4">
    <name type="scientific">Sunxiuqinia elliptica</name>
    <dbReference type="NCBI Taxonomy" id="655355"/>
    <lineage>
        <taxon>Bacteria</taxon>
        <taxon>Pseudomonadati</taxon>
        <taxon>Bacteroidota</taxon>
        <taxon>Bacteroidia</taxon>
        <taxon>Marinilabiliales</taxon>
        <taxon>Prolixibacteraceae</taxon>
        <taxon>Sunxiuqinia</taxon>
    </lineage>
</organism>
<keyword evidence="4" id="KW-1185">Reference proteome</keyword>
<dbReference type="GO" id="GO:0004519">
    <property type="term" value="F:endonuclease activity"/>
    <property type="evidence" value="ECO:0007669"/>
    <property type="project" value="UniProtKB-KW"/>
</dbReference>
<protein>
    <submittedName>
        <fullName evidence="3">Putative ATP-dependent endonuclease of the OLD family</fullName>
    </submittedName>
</protein>
<dbReference type="SUPFAM" id="SSF52540">
    <property type="entry name" value="P-loop containing nucleoside triphosphate hydrolases"/>
    <property type="match status" value="1"/>
</dbReference>
<keyword evidence="3" id="KW-0378">Hydrolase</keyword>
<dbReference type="InterPro" id="IPR034139">
    <property type="entry name" value="TOPRIM_OLD"/>
</dbReference>
<dbReference type="Pfam" id="PF13175">
    <property type="entry name" value="AAA_15"/>
    <property type="match status" value="1"/>
</dbReference>
<accession>A0A1I2HRH9</accession>
<dbReference type="InterPro" id="IPR041685">
    <property type="entry name" value="AAA_GajA/Old/RecF-like"/>
</dbReference>
<dbReference type="PANTHER" id="PTHR43581:SF4">
    <property type="entry name" value="ATP_GTP PHOSPHATASE"/>
    <property type="match status" value="1"/>
</dbReference>
<dbReference type="InterPro" id="IPR027417">
    <property type="entry name" value="P-loop_NTPase"/>
</dbReference>
<evidence type="ECO:0000313" key="3">
    <source>
        <dbReference type="EMBL" id="SFF32013.1"/>
    </source>
</evidence>
<evidence type="ECO:0000313" key="4">
    <source>
        <dbReference type="Proteomes" id="UP000198964"/>
    </source>
</evidence>
<feature type="domain" description="OLD protein-like TOPRIM" evidence="2">
    <location>
        <begin position="409"/>
        <end position="481"/>
    </location>
</feature>
<evidence type="ECO:0000259" key="2">
    <source>
        <dbReference type="Pfam" id="PF20469"/>
    </source>
</evidence>
<dbReference type="CDD" id="cd01026">
    <property type="entry name" value="TOPRIM_OLD"/>
    <property type="match status" value="1"/>
</dbReference>
<keyword evidence="3" id="KW-0540">Nuclease</keyword>
<dbReference type="InterPro" id="IPR051396">
    <property type="entry name" value="Bact_Antivir_Def_Nuclease"/>
</dbReference>
<dbReference type="Gene3D" id="3.40.50.300">
    <property type="entry name" value="P-loop containing nucleotide triphosphate hydrolases"/>
    <property type="match status" value="1"/>
</dbReference>
<keyword evidence="3" id="KW-0255">Endonuclease</keyword>
<name>A0A1I2HRH9_9BACT</name>
<dbReference type="Proteomes" id="UP000198964">
    <property type="component" value="Unassembled WGS sequence"/>
</dbReference>
<sequence length="667" mass="76719">MYLETLSIKKFRSINDITLEFNKGVNIIIGENNAGKSAIIDALRICLSIGKQWRDIGIRNDEDFYIDTTVISDELEPIEFDLTFKIEDAQDRFYFNSMVFQDADNPDNQNIQIHFKYFLDTNEKGNKVLRWSIWGGELEGQPVKPEEAQQIYYSYLAPLRNAEQELKPYARENKVTSLFKEITKYLKNGEGEPEEVNLDMAKKTELAQKLENVINDEDWTGLIKTGENSINEHLEKSDINSKTSKINLRFLEYKYENIVKGVLTRKSVYSDELIGEELFKQKYFDISQNGLGENNLILASAVLGDIENRRKEKIEHYYALLIEEPEAHLHPHKQNTFFNYLNHLQDFGAQIFITSHSPTITAKSKLDNLIILQKTPNNIVSFRVKNSGLNTKNKSYLRKFLDVTKSQLFFANGAILVEGISEALLLPVFAKVVNDSFDIDKNGIEVVNINGVAFEPFAKLFNSDEPSKRLHSRCSILTDDDKGQISPKHFIDVEQEITKVEAKKIHHILKGEEIIDSTNRIVNFNEEDELNLGDYQDKEVFVKQVLHERFNKISDRAEIATELSAGNLKVELASNTFEYELMVADSFNCWLIRLIYRKMHPQTVFCSSTASIETKAHDLLSKLNSNKDKSALAENLVYFLDNSSQIREKFKVPNYIERALNWVILGV</sequence>